<dbReference type="PANTHER" id="PTHR38887:SF1">
    <property type="entry name" value="RAS MODIFICATION PROTEIN ERF4"/>
    <property type="match status" value="1"/>
</dbReference>
<evidence type="ECO:0000313" key="3">
    <source>
        <dbReference type="Proteomes" id="UP001590951"/>
    </source>
</evidence>
<name>A0ABR4AZ17_9LECA</name>
<protein>
    <submittedName>
        <fullName evidence="2">Uncharacterized protein</fullName>
    </submittedName>
</protein>
<evidence type="ECO:0000313" key="2">
    <source>
        <dbReference type="EMBL" id="KAL2050900.1"/>
    </source>
</evidence>
<feature type="region of interest" description="Disordered" evidence="1">
    <location>
        <begin position="16"/>
        <end position="72"/>
    </location>
</feature>
<dbReference type="Proteomes" id="UP001590951">
    <property type="component" value="Unassembled WGS sequence"/>
</dbReference>
<evidence type="ECO:0000256" key="1">
    <source>
        <dbReference type="SAM" id="MobiDB-lite"/>
    </source>
</evidence>
<keyword evidence="3" id="KW-1185">Reference proteome</keyword>
<feature type="compositionally biased region" description="Low complexity" evidence="1">
    <location>
        <begin position="31"/>
        <end position="48"/>
    </location>
</feature>
<feature type="compositionally biased region" description="Basic and acidic residues" evidence="1">
    <location>
        <begin position="20"/>
        <end position="30"/>
    </location>
</feature>
<gene>
    <name evidence="2" type="ORF">ABVK25_008798</name>
</gene>
<dbReference type="InterPro" id="IPR053221">
    <property type="entry name" value="Burnettramic_acid_biosynth"/>
</dbReference>
<comment type="caution">
    <text evidence="2">The sequence shown here is derived from an EMBL/GenBank/DDBJ whole genome shotgun (WGS) entry which is preliminary data.</text>
</comment>
<proteinExistence type="predicted"/>
<dbReference type="EMBL" id="JBHFEH010000041">
    <property type="protein sequence ID" value="KAL2050900.1"/>
    <property type="molecule type" value="Genomic_DNA"/>
</dbReference>
<accession>A0ABR4AZ17</accession>
<feature type="region of interest" description="Disordered" evidence="1">
    <location>
        <begin position="385"/>
        <end position="455"/>
    </location>
</feature>
<sequence>MGPVVKLIGSGIGLASEAMAARKERKERSKSPAPRQSSSSTADVSSASGENVPLYAPPSYDSLDPNSTQYGLVETANEQQARELIEKGQAVPVDNAYERQVEEGEVDKDEVYWELDEAAGILQDPTSTILDGQRQGDDQKPDVHKMVQKFLTAHPAPSIPTAKGPLPCPVILPQRRPHTKARGFVRAYAPVLEDASIDQDTFMEFLKVFHKAQQASPVFSVIFVAGHLIGYVPSVTAMAAAISIQVTAGTAIGLQRIHRTNTFLDEITDHFFHPRGVHALLMSYKPERSTFSSAQVNISHTITSSVTKPEGIGNKIKDNMKFTTGKTYTEMELPASAPLIFPDLDAAADADEDTEDAKKKQNFFQKSNKFVGEYMDRRAQAEYDYENPNSQLSVPDQKPFASRYSDPTHPASSGSLISLVTGGKVDPKGMRQGRRQAKGPRGPVGRLRKATGTDKPIKKLIRQNVVYLMIVNLPSEEEMAAARAEMEREKMEKEKSQ</sequence>
<reference evidence="2 3" key="1">
    <citation type="submission" date="2024-09" db="EMBL/GenBank/DDBJ databases">
        <title>Rethinking Asexuality: The Enigmatic Case of Functional Sexual Genes in Lepraria (Stereocaulaceae).</title>
        <authorList>
            <person name="Doellman M."/>
            <person name="Sun Y."/>
            <person name="Barcenas-Pena A."/>
            <person name="Lumbsch H.T."/>
            <person name="Grewe F."/>
        </authorList>
    </citation>
    <scope>NUCLEOTIDE SEQUENCE [LARGE SCALE GENOMIC DNA]</scope>
    <source>
        <strain evidence="2 3">Grewe 0041</strain>
    </source>
</reference>
<dbReference type="PANTHER" id="PTHR38887">
    <property type="entry name" value="CHROMOSOME 21, WHOLE GENOME SHOTGUN SEQUENCE"/>
    <property type="match status" value="1"/>
</dbReference>
<organism evidence="2 3">
    <name type="scientific">Lepraria finkii</name>
    <dbReference type="NCBI Taxonomy" id="1340010"/>
    <lineage>
        <taxon>Eukaryota</taxon>
        <taxon>Fungi</taxon>
        <taxon>Dikarya</taxon>
        <taxon>Ascomycota</taxon>
        <taxon>Pezizomycotina</taxon>
        <taxon>Lecanoromycetes</taxon>
        <taxon>OSLEUM clade</taxon>
        <taxon>Lecanoromycetidae</taxon>
        <taxon>Lecanorales</taxon>
        <taxon>Lecanorineae</taxon>
        <taxon>Stereocaulaceae</taxon>
        <taxon>Lepraria</taxon>
    </lineage>
</organism>